<dbReference type="PANTHER" id="PTHR40727:SF1">
    <property type="entry name" value="BACTERIO-OPSIN ACTIVATOR"/>
    <property type="match status" value="1"/>
</dbReference>
<evidence type="ECO:0000313" key="1">
    <source>
        <dbReference type="EMBL" id="HDM89811.1"/>
    </source>
</evidence>
<protein>
    <submittedName>
        <fullName evidence="1">Bacterio-opsin activator</fullName>
    </submittedName>
</protein>
<proteinExistence type="predicted"/>
<organism evidence="1">
    <name type="scientific">candidate division WOR-3 bacterium</name>
    <dbReference type="NCBI Taxonomy" id="2052148"/>
    <lineage>
        <taxon>Bacteria</taxon>
        <taxon>Bacteria division WOR-3</taxon>
    </lineage>
</organism>
<dbReference type="EMBL" id="DRBW01000046">
    <property type="protein sequence ID" value="HDM89811.1"/>
    <property type="molecule type" value="Genomic_DNA"/>
</dbReference>
<sequence>MPVLRPDEIQQYDIDTMAIRVFLKALEIIGGPRKLIELRNLTWITSLMEAAYAVVLADQSLKTEDEIAEFLGLTRQTVRNILRADPELVMQKLEGELQEKTPRAHTAGGLAKLAYREIKEGRDYLNFFIYALESASESLGIYWPIEVLRKIKGMDFPAGKEELAERLKGLTIKNVPSEKILEKLEYPVKSPSDLLHKIRISLEGGE</sequence>
<dbReference type="NCBIfam" id="TIGR03879">
    <property type="entry name" value="near_KaiC_dom"/>
    <property type="match status" value="1"/>
</dbReference>
<dbReference type="InterPro" id="IPR022285">
    <property type="entry name" value="CHP03879_regulat_dom_put"/>
</dbReference>
<gene>
    <name evidence="1" type="ORF">ENG67_01205</name>
</gene>
<name>A0A7C1B9N7_UNCW3</name>
<dbReference type="AlphaFoldDB" id="A0A7C1B9N7"/>
<dbReference type="Proteomes" id="UP000885931">
    <property type="component" value="Unassembled WGS sequence"/>
</dbReference>
<dbReference type="PANTHER" id="PTHR40727">
    <property type="entry name" value="TRANSCRIPTION REGULATOR, ENCODED NEXT TO RECA SUPERFAMILY ATPASE-RELATED"/>
    <property type="match status" value="1"/>
</dbReference>
<reference evidence="1" key="1">
    <citation type="journal article" date="2020" name="mSystems">
        <title>Genome- and Community-Level Interaction Insights into Carbon Utilization and Element Cycling Functions of Hydrothermarchaeota in Hydrothermal Sediment.</title>
        <authorList>
            <person name="Zhou Z."/>
            <person name="Liu Y."/>
            <person name="Xu W."/>
            <person name="Pan J."/>
            <person name="Luo Z.H."/>
            <person name="Li M."/>
        </authorList>
    </citation>
    <scope>NUCLEOTIDE SEQUENCE [LARGE SCALE GENOMIC DNA]</scope>
    <source>
        <strain evidence="1">HyVt-237</strain>
    </source>
</reference>
<comment type="caution">
    <text evidence="1">The sequence shown here is derived from an EMBL/GenBank/DDBJ whole genome shotgun (WGS) entry which is preliminary data.</text>
</comment>
<accession>A0A7C1B9N7</accession>